<evidence type="ECO:0000256" key="4">
    <source>
        <dbReference type="ARBA" id="ARBA00023268"/>
    </source>
</evidence>
<evidence type="ECO:0000259" key="5">
    <source>
        <dbReference type="Pfam" id="PF13649"/>
    </source>
</evidence>
<dbReference type="GO" id="GO:0008168">
    <property type="term" value="F:methyltransferase activity"/>
    <property type="evidence" value="ECO:0007669"/>
    <property type="project" value="UniProtKB-KW"/>
</dbReference>
<dbReference type="AlphaFoldDB" id="A0A8K0KB45"/>
<reference evidence="6" key="1">
    <citation type="submission" date="2013-04" db="EMBL/GenBank/DDBJ databases">
        <authorList>
            <person name="Qu J."/>
            <person name="Murali S.C."/>
            <person name="Bandaranaike D."/>
            <person name="Bellair M."/>
            <person name="Blankenburg K."/>
            <person name="Chao H."/>
            <person name="Dinh H."/>
            <person name="Doddapaneni H."/>
            <person name="Downs B."/>
            <person name="Dugan-Rocha S."/>
            <person name="Elkadiri S."/>
            <person name="Gnanaolivu R.D."/>
            <person name="Hernandez B."/>
            <person name="Javaid M."/>
            <person name="Jayaseelan J.C."/>
            <person name="Lee S."/>
            <person name="Li M."/>
            <person name="Ming W."/>
            <person name="Munidasa M."/>
            <person name="Muniz J."/>
            <person name="Nguyen L."/>
            <person name="Ongeri F."/>
            <person name="Osuji N."/>
            <person name="Pu L.-L."/>
            <person name="Puazo M."/>
            <person name="Qu C."/>
            <person name="Quiroz J."/>
            <person name="Raj R."/>
            <person name="Weissenberger G."/>
            <person name="Xin Y."/>
            <person name="Zou X."/>
            <person name="Han Y."/>
            <person name="Richards S."/>
            <person name="Worley K."/>
            <person name="Muzny D."/>
            <person name="Gibbs R."/>
        </authorList>
    </citation>
    <scope>NUCLEOTIDE SEQUENCE</scope>
    <source>
        <strain evidence="6">Sampled in the wild</strain>
    </source>
</reference>
<name>A0A8K0KB45_LADFU</name>
<evidence type="ECO:0000256" key="2">
    <source>
        <dbReference type="ARBA" id="ARBA00022603"/>
    </source>
</evidence>
<feature type="domain" description="Methyltransferase" evidence="5">
    <location>
        <begin position="68"/>
        <end position="170"/>
    </location>
</feature>
<dbReference type="Pfam" id="PF13649">
    <property type="entry name" value="Methyltransf_25"/>
    <property type="match status" value="1"/>
</dbReference>
<dbReference type="SUPFAM" id="SSF53335">
    <property type="entry name" value="S-adenosyl-L-methionine-dependent methyltransferases"/>
    <property type="match status" value="2"/>
</dbReference>
<keyword evidence="3" id="KW-0808">Transferase</keyword>
<dbReference type="OrthoDB" id="411785at2759"/>
<protein>
    <recommendedName>
        <fullName evidence="5">Methyltransferase domain-containing protein</fullName>
    </recommendedName>
</protein>
<keyword evidence="2" id="KW-0489">Methyltransferase</keyword>
<dbReference type="PANTHER" id="PTHR12176">
    <property type="entry name" value="SAM-DEPENDENT METHYLTRANSFERASE SUPERFAMILY PROTEIN"/>
    <property type="match status" value="1"/>
</dbReference>
<dbReference type="EMBL" id="KZ308415">
    <property type="protein sequence ID" value="KAG8229198.1"/>
    <property type="molecule type" value="Genomic_DNA"/>
</dbReference>
<accession>A0A8K0KB45</accession>
<dbReference type="InterPro" id="IPR029063">
    <property type="entry name" value="SAM-dependent_MTases_sf"/>
</dbReference>
<evidence type="ECO:0000313" key="7">
    <source>
        <dbReference type="Proteomes" id="UP000792457"/>
    </source>
</evidence>
<dbReference type="InterPro" id="IPR041698">
    <property type="entry name" value="Methyltransf_25"/>
</dbReference>
<dbReference type="Gene3D" id="3.40.50.150">
    <property type="entry name" value="Vaccinia Virus protein VP39"/>
    <property type="match status" value="2"/>
</dbReference>
<dbReference type="GO" id="GO:0032259">
    <property type="term" value="P:methylation"/>
    <property type="evidence" value="ECO:0007669"/>
    <property type="project" value="UniProtKB-KW"/>
</dbReference>
<sequence>MICAFSCSCFIYSRSIMNLLPQSHEEFRDKDYWDTFFKKRGSKAFEWYGEYAELSGILHKYIKPKDEVLVIGCGNSTLSADLYDVGYKNITNIDVSEVAIRKMMDINKSIRPEMTFLTMDATETSFPNEKFSCILDKGTLDALMPDDEENTRKQILKLFNEVGRLLRVGGRYVVVSLLQSHILSIILSHFPKIGWMLRIVHCVEASEQYDVYEGSSEGSGLPVFVVVCTKMIGAAGRQMPIEFSIDGESVQRLSSEEELVENIQRVRQGALALYQAASGAPLDLHRAGDNSPRYTVHLANAPGRPPQNPTFAAFIVPQGGETDWLFGSDEGRQQLTKSAGVSRLAVVSLHRGQEYPGDLETIRKEISPCIRRLAPKALRESLIPILSLAPNDASAVGQRNVIYKGHSNLTGDFVVEEVETSRKDSQSKIVRRLIFLQNPRIVQSEAMLKTVRSRKGNPKRVVDTDHLSCEHHYYMLIGVSAALSDASLVPSKENKVLVALISAVEIDSAMIDVATKYFGLTLDERLTVHVKDGVEFIVNAAKEGKEYSAILFDVDCKDVQKGMSCPPPQFLAKETLVAVQSCLCNTGGVFVLNLVCRSPSLRQEAVSSLESIFGSQICSFKLEEDVNEIFFCSSISMEAEMWREVIIDGAKALYGNTHGKGSRPSTIDLKDFSQGLRASTYRT</sequence>
<evidence type="ECO:0000256" key="3">
    <source>
        <dbReference type="ARBA" id="ARBA00022679"/>
    </source>
</evidence>
<dbReference type="PANTHER" id="PTHR12176:SF78">
    <property type="entry name" value="EEF1A LYSINE AND N-TERMINAL METHYLTRANSFERASE"/>
    <property type="match status" value="1"/>
</dbReference>
<keyword evidence="4" id="KW-0511">Multifunctional enzyme</keyword>
<reference evidence="6" key="2">
    <citation type="submission" date="2017-10" db="EMBL/GenBank/DDBJ databases">
        <title>Ladona fulva Genome sequencing and assembly.</title>
        <authorList>
            <person name="Murali S."/>
            <person name="Richards S."/>
            <person name="Bandaranaike D."/>
            <person name="Bellair M."/>
            <person name="Blankenburg K."/>
            <person name="Chao H."/>
            <person name="Dinh H."/>
            <person name="Doddapaneni H."/>
            <person name="Dugan-Rocha S."/>
            <person name="Elkadiri S."/>
            <person name="Gnanaolivu R."/>
            <person name="Hernandez B."/>
            <person name="Skinner E."/>
            <person name="Javaid M."/>
            <person name="Lee S."/>
            <person name="Li M."/>
            <person name="Ming W."/>
            <person name="Munidasa M."/>
            <person name="Muniz J."/>
            <person name="Nguyen L."/>
            <person name="Hughes D."/>
            <person name="Osuji N."/>
            <person name="Pu L.-L."/>
            <person name="Puazo M."/>
            <person name="Qu C."/>
            <person name="Quiroz J."/>
            <person name="Raj R."/>
            <person name="Weissenberger G."/>
            <person name="Xin Y."/>
            <person name="Zou X."/>
            <person name="Han Y."/>
            <person name="Worley K."/>
            <person name="Muzny D."/>
            <person name="Gibbs R."/>
        </authorList>
    </citation>
    <scope>NUCLEOTIDE SEQUENCE</scope>
    <source>
        <strain evidence="6">Sampled in the wild</strain>
    </source>
</reference>
<proteinExistence type="inferred from homology"/>
<dbReference type="CDD" id="cd02440">
    <property type="entry name" value="AdoMet_MTases"/>
    <property type="match status" value="1"/>
</dbReference>
<dbReference type="InterPro" id="IPR051419">
    <property type="entry name" value="Lys/N-term_MeTrsfase_sf"/>
</dbReference>
<dbReference type="FunFam" id="3.40.50.150:FF:000110">
    <property type="entry name" value="methyltransferase-like protein 13 isoform X1"/>
    <property type="match status" value="1"/>
</dbReference>
<comment type="similarity">
    <text evidence="1">Belongs to the methyltransferase superfamily.</text>
</comment>
<dbReference type="Proteomes" id="UP000792457">
    <property type="component" value="Unassembled WGS sequence"/>
</dbReference>
<gene>
    <name evidence="6" type="ORF">J437_LFUL001070</name>
</gene>
<organism evidence="6 7">
    <name type="scientific">Ladona fulva</name>
    <name type="common">Scarce chaser dragonfly</name>
    <name type="synonym">Libellula fulva</name>
    <dbReference type="NCBI Taxonomy" id="123851"/>
    <lineage>
        <taxon>Eukaryota</taxon>
        <taxon>Metazoa</taxon>
        <taxon>Ecdysozoa</taxon>
        <taxon>Arthropoda</taxon>
        <taxon>Hexapoda</taxon>
        <taxon>Insecta</taxon>
        <taxon>Pterygota</taxon>
        <taxon>Palaeoptera</taxon>
        <taxon>Odonata</taxon>
        <taxon>Epiprocta</taxon>
        <taxon>Anisoptera</taxon>
        <taxon>Libelluloidea</taxon>
        <taxon>Libellulidae</taxon>
        <taxon>Ladona</taxon>
    </lineage>
</organism>
<comment type="caution">
    <text evidence="6">The sequence shown here is derived from an EMBL/GenBank/DDBJ whole genome shotgun (WGS) entry which is preliminary data.</text>
</comment>
<dbReference type="Pfam" id="PF01564">
    <property type="entry name" value="Spermine_synth"/>
    <property type="match status" value="1"/>
</dbReference>
<evidence type="ECO:0000256" key="1">
    <source>
        <dbReference type="ARBA" id="ARBA00008361"/>
    </source>
</evidence>
<keyword evidence="7" id="KW-1185">Reference proteome</keyword>
<evidence type="ECO:0000313" key="6">
    <source>
        <dbReference type="EMBL" id="KAG8229198.1"/>
    </source>
</evidence>